<dbReference type="Pfam" id="PF04892">
    <property type="entry name" value="VanZ"/>
    <property type="match status" value="1"/>
</dbReference>
<keyword evidence="1" id="KW-0472">Membrane</keyword>
<keyword evidence="1" id="KW-1133">Transmembrane helix</keyword>
<evidence type="ECO:0000313" key="4">
    <source>
        <dbReference type="Proteomes" id="UP000526125"/>
    </source>
</evidence>
<evidence type="ECO:0000259" key="2">
    <source>
        <dbReference type="Pfam" id="PF04892"/>
    </source>
</evidence>
<dbReference type="AlphaFoldDB" id="A0A7Y6C214"/>
<keyword evidence="4" id="KW-1185">Reference proteome</keyword>
<feature type="transmembrane region" description="Helical" evidence="1">
    <location>
        <begin position="150"/>
        <end position="168"/>
    </location>
</feature>
<evidence type="ECO:0000256" key="1">
    <source>
        <dbReference type="SAM" id="Phobius"/>
    </source>
</evidence>
<reference evidence="3 4" key="1">
    <citation type="submission" date="2020-05" db="EMBL/GenBank/DDBJ databases">
        <title>Genome Sequencing of Type Strains.</title>
        <authorList>
            <person name="Lemaire J.F."/>
            <person name="Inderbitzin P."/>
            <person name="Gregorio O.A."/>
            <person name="Collins S.B."/>
            <person name="Wespe N."/>
            <person name="Knight-Connoni V."/>
        </authorList>
    </citation>
    <scope>NUCLEOTIDE SEQUENCE [LARGE SCALE GENOMIC DNA]</scope>
    <source>
        <strain evidence="3 4">LMG 21957</strain>
    </source>
</reference>
<feature type="transmembrane region" description="Helical" evidence="1">
    <location>
        <begin position="62"/>
        <end position="85"/>
    </location>
</feature>
<dbReference type="EMBL" id="JABMCB010000202">
    <property type="protein sequence ID" value="NUU79110.1"/>
    <property type="molecule type" value="Genomic_DNA"/>
</dbReference>
<comment type="caution">
    <text evidence="3">The sequence shown here is derived from an EMBL/GenBank/DDBJ whole genome shotgun (WGS) entry which is preliminary data.</text>
</comment>
<dbReference type="RefSeq" id="WP_175398693.1">
    <property type="nucleotide sequence ID" value="NZ_JABMCB010000202.1"/>
</dbReference>
<dbReference type="InterPro" id="IPR006976">
    <property type="entry name" value="VanZ-like"/>
</dbReference>
<gene>
    <name evidence="3" type="ORF">HP552_28310</name>
</gene>
<sequence length="311" mass="34579">MTKPRKIILTITIFYTLFILYFMFFAFGRGDAAETTAGYTFLFLPESFFRLPALSDLLHPSLMTLVDLGNIAAFIPFGILIPWLYRITFARFMTLFFIAILVLETIQALTLLGSFDINDAIQNTIGAAVGFGAYKLGFRSRNLWRNLATTAISGMVLLLVVWGLFGVIDKAATKVEGPFVAINEWVDSSGSSSPGDKPGSIKIGDQNVKPLYNMYGAGGDSITYTYTSEGETIFSFYYGIPEPTDYSGSIRVTLDGSEIMSGSGEDQRSDPELFPLIFKIPLEPGSKLKITIEGNEKVWDVGYRRMQYFWS</sequence>
<evidence type="ECO:0000313" key="3">
    <source>
        <dbReference type="EMBL" id="NUU79110.1"/>
    </source>
</evidence>
<organism evidence="3 4">
    <name type="scientific">Paenibacillus xylanilyticus</name>
    <dbReference type="NCBI Taxonomy" id="248903"/>
    <lineage>
        <taxon>Bacteria</taxon>
        <taxon>Bacillati</taxon>
        <taxon>Bacillota</taxon>
        <taxon>Bacilli</taxon>
        <taxon>Bacillales</taxon>
        <taxon>Paenibacillaceae</taxon>
        <taxon>Paenibacillus</taxon>
    </lineage>
</organism>
<dbReference type="Proteomes" id="UP000526125">
    <property type="component" value="Unassembled WGS sequence"/>
</dbReference>
<protein>
    <submittedName>
        <fullName evidence="3">VanZ family protein</fullName>
    </submittedName>
</protein>
<feature type="transmembrane region" description="Helical" evidence="1">
    <location>
        <begin position="92"/>
        <end position="114"/>
    </location>
</feature>
<proteinExistence type="predicted"/>
<name>A0A7Y6C214_9BACL</name>
<feature type="domain" description="VanZ-like" evidence="2">
    <location>
        <begin position="13"/>
        <end position="136"/>
    </location>
</feature>
<feature type="transmembrane region" description="Helical" evidence="1">
    <location>
        <begin position="7"/>
        <end position="27"/>
    </location>
</feature>
<keyword evidence="1" id="KW-0812">Transmembrane</keyword>
<accession>A0A7Y6C214</accession>